<gene>
    <name evidence="1" type="ORF">KO493_08150</name>
</gene>
<reference evidence="1" key="1">
    <citation type="submission" date="2021-05" db="EMBL/GenBank/DDBJ databases">
        <title>Draft genomes of bacteria isolated from model marine particles.</title>
        <authorList>
            <person name="Datta M.S."/>
            <person name="Schwartzman J.A."/>
            <person name="Enke T.N."/>
            <person name="Saavedra J."/>
            <person name="Cermak N."/>
            <person name="Cordero O.X."/>
        </authorList>
    </citation>
    <scope>NUCLEOTIDE SEQUENCE</scope>
    <source>
        <strain evidence="1">I2M19</strain>
    </source>
</reference>
<dbReference type="EMBL" id="JAHKPD010000012">
    <property type="protein sequence ID" value="MBU2950664.1"/>
    <property type="molecule type" value="Genomic_DNA"/>
</dbReference>
<dbReference type="Proteomes" id="UP001647509">
    <property type="component" value="Unassembled WGS sequence"/>
</dbReference>
<name>A0ACC5U8L9_9FLAO</name>
<organism evidence="1 2">
    <name type="scientific">Pseudotamlana agarivorans</name>
    <dbReference type="NCBI Taxonomy" id="481183"/>
    <lineage>
        <taxon>Bacteria</taxon>
        <taxon>Pseudomonadati</taxon>
        <taxon>Bacteroidota</taxon>
        <taxon>Flavobacteriia</taxon>
        <taxon>Flavobacteriales</taxon>
        <taxon>Flavobacteriaceae</taxon>
        <taxon>Pseudotamlana</taxon>
    </lineage>
</organism>
<accession>A0ACC5U8L9</accession>
<keyword evidence="2" id="KW-1185">Reference proteome</keyword>
<sequence length="626" mass="67853">MHNKMGAKYYTIKKIRLFAFLFLLTGTFVFSQGHLREIPLEKQIQNSDLVIEGKVISKTAFWGADNHIYTKNSIEVYKVFKGEVVSKIDLVTAGGTVGFDCQIVTHSLKLNVGDLGVFTLINSSDLGLDATNYYKAYSGVQGYYKYNLYSDAVANPFSTKKGIVRTFYNELSKFTKLHYKIVRAFSVNNETSRLNEAKSSLVPSGISFSPTNITAGTRSTIKISKASGATGGFGLVQGKVSFRNADTGGEDDMANADFIDALDSQIISWTTNEITVQVPTEAGTGTIRVTDASANVIESVDVLTVTYALLNAVFNVNAGSGSKNYAFPTRLVNNDGSGGYEFQLETSFNADNEHPGAKDDFFTALETWRCETGVNFGIGPVTSVDKADPSDGVNIVRFDNGTELPDGTLGRTTYSFTLCANNNDVLNDSEVFPTDIDMVFDNEASWHFGGGSPGFFVDFQDVSLHELGHAHQLGHVINEFGDIMHYSTSRGQQIRDLSDDNKLAGAVILRNSLGSLPVAPCFGGKSAMVPIGHSGCTLSTAGHVAGHDSFKLYPNPTNGLLYVQGADALKSVQLIVYDVSGRQVLEKYMDNPTPVELIDLTNLTKGVYFVKILAKDGALTKKVIVD</sequence>
<evidence type="ECO:0000313" key="2">
    <source>
        <dbReference type="Proteomes" id="UP001647509"/>
    </source>
</evidence>
<protein>
    <submittedName>
        <fullName evidence="1">T9SS type A sorting domain-containing protein</fullName>
    </submittedName>
</protein>
<proteinExistence type="predicted"/>
<comment type="caution">
    <text evidence="1">The sequence shown here is derived from an EMBL/GenBank/DDBJ whole genome shotgun (WGS) entry which is preliminary data.</text>
</comment>
<evidence type="ECO:0000313" key="1">
    <source>
        <dbReference type="EMBL" id="MBU2950664.1"/>
    </source>
</evidence>